<keyword evidence="1" id="KW-1133">Transmembrane helix</keyword>
<organism evidence="2 3">
    <name type="scientific">Nocardioides pocheonensis</name>
    <dbReference type="NCBI Taxonomy" id="661485"/>
    <lineage>
        <taxon>Bacteria</taxon>
        <taxon>Bacillati</taxon>
        <taxon>Actinomycetota</taxon>
        <taxon>Actinomycetes</taxon>
        <taxon>Propionibacteriales</taxon>
        <taxon>Nocardioidaceae</taxon>
        <taxon>Nocardioides</taxon>
    </lineage>
</organism>
<dbReference type="Pfam" id="PF22564">
    <property type="entry name" value="HAAS"/>
    <property type="match status" value="1"/>
</dbReference>
<dbReference type="Proteomes" id="UP000279994">
    <property type="component" value="Unassembled WGS sequence"/>
</dbReference>
<evidence type="ECO:0000313" key="3">
    <source>
        <dbReference type="Proteomes" id="UP000279994"/>
    </source>
</evidence>
<dbReference type="RefSeq" id="WP_123221266.1">
    <property type="nucleotide sequence ID" value="NZ_RJSF01000005.1"/>
</dbReference>
<accession>A0A3N0GXQ6</accession>
<gene>
    <name evidence="2" type="ORF">EFL26_02215</name>
</gene>
<keyword evidence="1" id="KW-0812">Transmembrane</keyword>
<keyword evidence="1" id="KW-0472">Membrane</keyword>
<name>A0A3N0GXQ6_9ACTN</name>
<evidence type="ECO:0000256" key="1">
    <source>
        <dbReference type="SAM" id="Phobius"/>
    </source>
</evidence>
<dbReference type="EMBL" id="RJSF01000005">
    <property type="protein sequence ID" value="RNM16928.1"/>
    <property type="molecule type" value="Genomic_DNA"/>
</dbReference>
<evidence type="ECO:0000313" key="2">
    <source>
        <dbReference type="EMBL" id="RNM16928.1"/>
    </source>
</evidence>
<proteinExistence type="predicted"/>
<reference evidence="2 3" key="1">
    <citation type="submission" date="2018-11" db="EMBL/GenBank/DDBJ databases">
        <authorList>
            <person name="Li F."/>
        </authorList>
    </citation>
    <scope>NUCLEOTIDE SEQUENCE [LARGE SCALE GENOMIC DNA]</scope>
    <source>
        <strain evidence="2 3">Gsoil 818</strain>
    </source>
</reference>
<feature type="transmembrane region" description="Helical" evidence="1">
    <location>
        <begin position="186"/>
        <end position="206"/>
    </location>
</feature>
<feature type="transmembrane region" description="Helical" evidence="1">
    <location>
        <begin position="153"/>
        <end position="174"/>
    </location>
</feature>
<protein>
    <submittedName>
        <fullName evidence="2">Uncharacterized protein</fullName>
    </submittedName>
</protein>
<comment type="caution">
    <text evidence="2">The sequence shown here is derived from an EMBL/GenBank/DDBJ whole genome shotgun (WGS) entry which is preliminary data.</text>
</comment>
<sequence length="252" mass="26037">MDLIDTYLDDLAARLRVGPARSRRFLVEAEEHLRDTVAREVAAGAAEPDAERVAIERFGTVRQVARAANGPVLARLTPLALGGAQLAAVGSATVLAGTLLSRLVAAVTSTTATFGFPHDTVASASQVAHWLAVQPGAADWPAAAASENAADTLVLRGGFALLCLLASLGVLWLLRRRTSAPADGVVPAIGMTAFGGAAAFLLLAGFTDSRTPFEWGRGLLLSDASVALVVAAAYAVVLLRRVQTPDVAPAPR</sequence>
<dbReference type="AlphaFoldDB" id="A0A3N0GXQ6"/>
<dbReference type="OrthoDB" id="5187995at2"/>
<feature type="transmembrane region" description="Helical" evidence="1">
    <location>
        <begin position="218"/>
        <end position="239"/>
    </location>
</feature>
<keyword evidence="3" id="KW-1185">Reference proteome</keyword>